<comment type="function">
    <text evidence="5">This is one of the proteins that binds to the 5S RNA in the ribosome where it forms part of the central protuberance.</text>
</comment>
<dbReference type="Gene3D" id="2.170.120.20">
    <property type="entry name" value="Ribosomal protein L25, beta domain"/>
    <property type="match status" value="1"/>
</dbReference>
<dbReference type="InterPro" id="IPR029751">
    <property type="entry name" value="Ribosomal_L25_dom"/>
</dbReference>
<comment type="similarity">
    <text evidence="5">Belongs to the bacterial ribosomal protein bL25 family. CTC subfamily.</text>
</comment>
<dbReference type="InterPro" id="IPR020930">
    <property type="entry name" value="Ribosomal_uL5_bac-type"/>
</dbReference>
<evidence type="ECO:0000256" key="5">
    <source>
        <dbReference type="HAMAP-Rule" id="MF_01334"/>
    </source>
</evidence>
<dbReference type="NCBIfam" id="TIGR00731">
    <property type="entry name" value="bL25_bact_ctc"/>
    <property type="match status" value="1"/>
</dbReference>
<accession>A0A6C0GGU5</accession>
<dbReference type="InterPro" id="IPR020057">
    <property type="entry name" value="Ribosomal_bL25_b-dom"/>
</dbReference>
<dbReference type="Pfam" id="PF01386">
    <property type="entry name" value="Ribosomal_L25p"/>
    <property type="match status" value="1"/>
</dbReference>
<dbReference type="PANTHER" id="PTHR33284">
    <property type="entry name" value="RIBOSOMAL PROTEIN L25/GLN-TRNA SYNTHETASE, ANTI-CODON-BINDING DOMAIN-CONTAINING PROTEIN"/>
    <property type="match status" value="1"/>
</dbReference>
<dbReference type="InterPro" id="IPR020056">
    <property type="entry name" value="Rbsml_bL25/Gln-tRNA_synth_N"/>
</dbReference>
<feature type="domain" description="Large ribosomal subunit protein bL25 beta" evidence="7">
    <location>
        <begin position="99"/>
        <end position="180"/>
    </location>
</feature>
<dbReference type="Gene3D" id="2.40.240.10">
    <property type="entry name" value="Ribosomal Protein L25, Chain P"/>
    <property type="match status" value="1"/>
</dbReference>
<keyword evidence="3 5" id="KW-0689">Ribosomal protein</keyword>
<dbReference type="Pfam" id="PF14693">
    <property type="entry name" value="Ribosomal_TL5_C"/>
    <property type="match status" value="1"/>
</dbReference>
<sequence length="191" mass="21266">MKNLEIIGYKRANLGKTGSKELRAQSMVPCVLYGGKDQVHFYSPMILFKQLLYSPNVFQVDLNIEGVQYKAILQDSQYHPVNETILHVDFLELDENKPVKMEVPVRFTGVAPGVQKGGKLISKLRKVKIKSLPANIPDYIDVDISNLELGKSIKIGDLKADNYTLLNSTSTPIATVEIPRALRGKDEAPAK</sequence>
<evidence type="ECO:0000256" key="4">
    <source>
        <dbReference type="ARBA" id="ARBA00023274"/>
    </source>
</evidence>
<dbReference type="InterPro" id="IPR037121">
    <property type="entry name" value="Ribosomal_bL25_C"/>
</dbReference>
<keyword evidence="9" id="KW-1185">Reference proteome</keyword>
<proteinExistence type="inferred from homology"/>
<dbReference type="SUPFAM" id="SSF50715">
    <property type="entry name" value="Ribosomal protein L25-like"/>
    <property type="match status" value="1"/>
</dbReference>
<dbReference type="RefSeq" id="WP_162443228.1">
    <property type="nucleotide sequence ID" value="NZ_CP048222.1"/>
</dbReference>
<evidence type="ECO:0000256" key="3">
    <source>
        <dbReference type="ARBA" id="ARBA00022980"/>
    </source>
</evidence>
<dbReference type="NCBIfam" id="NF004132">
    <property type="entry name" value="PRK05618.2-2"/>
    <property type="match status" value="1"/>
</dbReference>
<evidence type="ECO:0000313" key="8">
    <source>
        <dbReference type="EMBL" id="QHT67187.1"/>
    </source>
</evidence>
<dbReference type="InterPro" id="IPR011035">
    <property type="entry name" value="Ribosomal_bL25/Gln-tRNA_synth"/>
</dbReference>
<reference evidence="8 9" key="1">
    <citation type="submission" date="2020-01" db="EMBL/GenBank/DDBJ databases">
        <authorList>
            <person name="Kim M.K."/>
        </authorList>
    </citation>
    <scope>NUCLEOTIDE SEQUENCE [LARGE SCALE GENOMIC DNA]</scope>
    <source>
        <strain evidence="8 9">172606-1</strain>
    </source>
</reference>
<dbReference type="GO" id="GO:0022625">
    <property type="term" value="C:cytosolic large ribosomal subunit"/>
    <property type="evidence" value="ECO:0007669"/>
    <property type="project" value="TreeGrafter"/>
</dbReference>
<evidence type="ECO:0000259" key="7">
    <source>
        <dbReference type="Pfam" id="PF14693"/>
    </source>
</evidence>
<dbReference type="Proteomes" id="UP000480178">
    <property type="component" value="Chromosome"/>
</dbReference>
<evidence type="ECO:0000313" key="9">
    <source>
        <dbReference type="Proteomes" id="UP000480178"/>
    </source>
</evidence>
<dbReference type="GO" id="GO:0003735">
    <property type="term" value="F:structural constituent of ribosome"/>
    <property type="evidence" value="ECO:0007669"/>
    <property type="project" value="InterPro"/>
</dbReference>
<evidence type="ECO:0000256" key="2">
    <source>
        <dbReference type="ARBA" id="ARBA00022884"/>
    </source>
</evidence>
<feature type="domain" description="Large ribosomal subunit protein bL25 L25" evidence="6">
    <location>
        <begin position="9"/>
        <end position="90"/>
    </location>
</feature>
<keyword evidence="2 5" id="KW-0694">RNA-binding</keyword>
<dbReference type="CDD" id="cd00495">
    <property type="entry name" value="Ribosomal_L25_TL5_CTC"/>
    <property type="match status" value="1"/>
</dbReference>
<dbReference type="KEGG" id="rhoz:GXP67_11295"/>
<keyword evidence="4 5" id="KW-0687">Ribonucleoprotein</keyword>
<dbReference type="HAMAP" id="MF_01334">
    <property type="entry name" value="Ribosomal_bL25_CTC"/>
    <property type="match status" value="1"/>
</dbReference>
<name>A0A6C0GGU5_9BACT</name>
<dbReference type="InterPro" id="IPR001021">
    <property type="entry name" value="Ribosomal_bL25_long"/>
</dbReference>
<gene>
    <name evidence="5" type="primary">rplY</name>
    <name evidence="5" type="synonym">ctc</name>
    <name evidence="8" type="ORF">GXP67_11295</name>
</gene>
<evidence type="ECO:0000256" key="1">
    <source>
        <dbReference type="ARBA" id="ARBA00022730"/>
    </source>
</evidence>
<organism evidence="8 9">
    <name type="scientific">Rhodocytophaga rosea</name>
    <dbReference type="NCBI Taxonomy" id="2704465"/>
    <lineage>
        <taxon>Bacteria</taxon>
        <taxon>Pseudomonadati</taxon>
        <taxon>Bacteroidota</taxon>
        <taxon>Cytophagia</taxon>
        <taxon>Cytophagales</taxon>
        <taxon>Rhodocytophagaceae</taxon>
        <taxon>Rhodocytophaga</taxon>
    </lineage>
</organism>
<dbReference type="GO" id="GO:0008097">
    <property type="term" value="F:5S rRNA binding"/>
    <property type="evidence" value="ECO:0007669"/>
    <property type="project" value="InterPro"/>
</dbReference>
<protein>
    <recommendedName>
        <fullName evidence="5">Large ribosomal subunit protein bL25</fullName>
    </recommendedName>
    <alternativeName>
        <fullName evidence="5">General stress protein CTC</fullName>
    </alternativeName>
</protein>
<dbReference type="PANTHER" id="PTHR33284:SF1">
    <property type="entry name" value="RIBOSOMAL PROTEIN L25_GLN-TRNA SYNTHETASE, ANTI-CODON-BINDING DOMAIN-CONTAINING PROTEIN"/>
    <property type="match status" value="1"/>
</dbReference>
<keyword evidence="1 5" id="KW-0699">rRNA-binding</keyword>
<dbReference type="GO" id="GO:0006412">
    <property type="term" value="P:translation"/>
    <property type="evidence" value="ECO:0007669"/>
    <property type="project" value="UniProtKB-UniRule"/>
</dbReference>
<dbReference type="EMBL" id="CP048222">
    <property type="protein sequence ID" value="QHT67187.1"/>
    <property type="molecule type" value="Genomic_DNA"/>
</dbReference>
<evidence type="ECO:0000259" key="6">
    <source>
        <dbReference type="Pfam" id="PF01386"/>
    </source>
</evidence>
<comment type="subunit">
    <text evidence="5">Part of the 50S ribosomal subunit; part of the 5S rRNA/L5/L18/L25 subcomplex. Contacts the 5S rRNA. Binds to the 5S rRNA independently of L5 and L18.</text>
</comment>
<dbReference type="AlphaFoldDB" id="A0A6C0GGU5"/>